<dbReference type="AlphaFoldDB" id="A0A0P6X8R7"/>
<name>A0A0P6X8R7_9CHLR</name>
<organism evidence="4 5">
    <name type="scientific">Bellilinea caldifistulae</name>
    <dbReference type="NCBI Taxonomy" id="360411"/>
    <lineage>
        <taxon>Bacteria</taxon>
        <taxon>Bacillati</taxon>
        <taxon>Chloroflexota</taxon>
        <taxon>Anaerolineae</taxon>
        <taxon>Anaerolineales</taxon>
        <taxon>Anaerolineaceae</taxon>
        <taxon>Bellilinea</taxon>
    </lineage>
</organism>
<dbReference type="RefSeq" id="WP_061918258.1">
    <property type="nucleotide sequence ID" value="NZ_DF967971.1"/>
</dbReference>
<dbReference type="SUPFAM" id="SSF54593">
    <property type="entry name" value="Glyoxalase/Bleomycin resistance protein/Dihydroxybiphenyl dioxygenase"/>
    <property type="match status" value="1"/>
</dbReference>
<proteinExistence type="inferred from homology"/>
<dbReference type="OrthoDB" id="9788468at2"/>
<evidence type="ECO:0000256" key="2">
    <source>
        <dbReference type="ARBA" id="ARBA00022723"/>
    </source>
</evidence>
<keyword evidence="2" id="KW-0479">Metal-binding</keyword>
<dbReference type="GO" id="GO:0004493">
    <property type="term" value="F:methylmalonyl-CoA epimerase activity"/>
    <property type="evidence" value="ECO:0007669"/>
    <property type="project" value="TreeGrafter"/>
</dbReference>
<dbReference type="CDD" id="cd07249">
    <property type="entry name" value="MMCE"/>
    <property type="match status" value="1"/>
</dbReference>
<sequence>MAKIKKINHVAIAVPDVDASLTFWRDALGLAVDHIEDVPSQKATVVFIPVGESEVELVRPTSEDTGVAKFLAERGGGMHHLCFEVDDIQGMLEDLKAKGVRLINETPLELPGRKMAFIHPKSSGGVLIELYELTAP</sequence>
<dbReference type="InterPro" id="IPR051785">
    <property type="entry name" value="MMCE/EMCE_epimerase"/>
</dbReference>
<keyword evidence="5" id="KW-1185">Reference proteome</keyword>
<dbReference type="InterPro" id="IPR029068">
    <property type="entry name" value="Glyas_Bleomycin-R_OHBP_Dase"/>
</dbReference>
<dbReference type="Proteomes" id="UP000050514">
    <property type="component" value="Unassembled WGS sequence"/>
</dbReference>
<gene>
    <name evidence="4" type="ORF">AC812_07940</name>
</gene>
<evidence type="ECO:0000256" key="1">
    <source>
        <dbReference type="ARBA" id="ARBA00009308"/>
    </source>
</evidence>
<dbReference type="Gene3D" id="3.10.180.10">
    <property type="entry name" value="2,3-Dihydroxybiphenyl 1,2-Dioxygenase, domain 1"/>
    <property type="match status" value="1"/>
</dbReference>
<dbReference type="EMBL" id="LGHJ01000013">
    <property type="protein sequence ID" value="KPL75893.1"/>
    <property type="molecule type" value="Genomic_DNA"/>
</dbReference>
<dbReference type="PANTHER" id="PTHR43048:SF3">
    <property type="entry name" value="METHYLMALONYL-COA EPIMERASE, MITOCHONDRIAL"/>
    <property type="match status" value="1"/>
</dbReference>
<evidence type="ECO:0000313" key="5">
    <source>
        <dbReference type="Proteomes" id="UP000050514"/>
    </source>
</evidence>
<dbReference type="GO" id="GO:0046872">
    <property type="term" value="F:metal ion binding"/>
    <property type="evidence" value="ECO:0007669"/>
    <property type="project" value="UniProtKB-KW"/>
</dbReference>
<comment type="caution">
    <text evidence="4">The sequence shown here is derived from an EMBL/GenBank/DDBJ whole genome shotgun (WGS) entry which is preliminary data.</text>
</comment>
<feature type="domain" description="VOC" evidence="3">
    <location>
        <begin position="6"/>
        <end position="133"/>
    </location>
</feature>
<dbReference type="PATRIC" id="fig|360411.5.peg.3157"/>
<dbReference type="GO" id="GO:0016829">
    <property type="term" value="F:lyase activity"/>
    <property type="evidence" value="ECO:0007669"/>
    <property type="project" value="UniProtKB-KW"/>
</dbReference>
<dbReference type="PANTHER" id="PTHR43048">
    <property type="entry name" value="METHYLMALONYL-COA EPIMERASE"/>
    <property type="match status" value="1"/>
</dbReference>
<reference evidence="4 5" key="1">
    <citation type="submission" date="2015-07" db="EMBL/GenBank/DDBJ databases">
        <title>Draft genome of Bellilinea caldifistulae DSM 17877.</title>
        <authorList>
            <person name="Hemp J."/>
            <person name="Ward L.M."/>
            <person name="Pace L.A."/>
            <person name="Fischer W.W."/>
        </authorList>
    </citation>
    <scope>NUCLEOTIDE SEQUENCE [LARGE SCALE GENOMIC DNA]</scope>
    <source>
        <strain evidence="4 5">GOMI-1</strain>
    </source>
</reference>
<evidence type="ECO:0000259" key="3">
    <source>
        <dbReference type="PROSITE" id="PS51819"/>
    </source>
</evidence>
<evidence type="ECO:0000313" key="4">
    <source>
        <dbReference type="EMBL" id="KPL75893.1"/>
    </source>
</evidence>
<dbReference type="GO" id="GO:0046491">
    <property type="term" value="P:L-methylmalonyl-CoA metabolic process"/>
    <property type="evidence" value="ECO:0007669"/>
    <property type="project" value="TreeGrafter"/>
</dbReference>
<dbReference type="InterPro" id="IPR037523">
    <property type="entry name" value="VOC_core"/>
</dbReference>
<dbReference type="Pfam" id="PF13669">
    <property type="entry name" value="Glyoxalase_4"/>
    <property type="match status" value="1"/>
</dbReference>
<keyword evidence="4" id="KW-0456">Lyase</keyword>
<accession>A0A0P6X8R7</accession>
<dbReference type="InterPro" id="IPR017515">
    <property type="entry name" value="MeMalonyl-CoA_epimerase"/>
</dbReference>
<comment type="similarity">
    <text evidence="1">Belongs to the methylmalonyl-CoA epimerase family.</text>
</comment>
<dbReference type="PROSITE" id="PS51819">
    <property type="entry name" value="VOC"/>
    <property type="match status" value="1"/>
</dbReference>
<protein>
    <submittedName>
        <fullName evidence="4">Lactoylglutathione lyase</fullName>
    </submittedName>
</protein>
<dbReference type="NCBIfam" id="TIGR03081">
    <property type="entry name" value="metmalonyl_epim"/>
    <property type="match status" value="1"/>
</dbReference>
<dbReference type="STRING" id="360411.AC812_07940"/>